<evidence type="ECO:0000256" key="7">
    <source>
        <dbReference type="ARBA" id="ARBA00022968"/>
    </source>
</evidence>
<comment type="caution">
    <text evidence="14">The sequence shown here is derived from an EMBL/GenBank/DDBJ whole genome shotgun (WGS) entry which is preliminary data.</text>
</comment>
<dbReference type="Proteomes" id="UP001345219">
    <property type="component" value="Chromosome 8"/>
</dbReference>
<dbReference type="PANTHER" id="PTHR31741:SF46">
    <property type="entry name" value="O-FUCOSYLTRANSFERASE 27"/>
    <property type="match status" value="1"/>
</dbReference>
<evidence type="ECO:0000313" key="15">
    <source>
        <dbReference type="Proteomes" id="UP001345219"/>
    </source>
</evidence>
<dbReference type="EMBL" id="JAXIOK010000014">
    <property type="protein sequence ID" value="KAK4755297.1"/>
    <property type="molecule type" value="Genomic_DNA"/>
</dbReference>
<evidence type="ECO:0000256" key="2">
    <source>
        <dbReference type="ARBA" id="ARBA00004881"/>
    </source>
</evidence>
<dbReference type="InterPro" id="IPR019378">
    <property type="entry name" value="GDP-Fuc_O-FucTrfase"/>
</dbReference>
<organism evidence="14 15">
    <name type="scientific">Trapa incisa</name>
    <dbReference type="NCBI Taxonomy" id="236973"/>
    <lineage>
        <taxon>Eukaryota</taxon>
        <taxon>Viridiplantae</taxon>
        <taxon>Streptophyta</taxon>
        <taxon>Embryophyta</taxon>
        <taxon>Tracheophyta</taxon>
        <taxon>Spermatophyta</taxon>
        <taxon>Magnoliopsida</taxon>
        <taxon>eudicotyledons</taxon>
        <taxon>Gunneridae</taxon>
        <taxon>Pentapetalae</taxon>
        <taxon>rosids</taxon>
        <taxon>malvids</taxon>
        <taxon>Myrtales</taxon>
        <taxon>Lythraceae</taxon>
        <taxon>Trapa</taxon>
    </lineage>
</organism>
<comment type="pathway">
    <text evidence="2">Glycan metabolism.</text>
</comment>
<evidence type="ECO:0000256" key="13">
    <source>
        <dbReference type="ARBA" id="ARBA00030350"/>
    </source>
</evidence>
<sequence>MGFCPCSWDFKSFSYLYNEEQFISALAKDVKIIRTLPKNIKGARREEKIQLIRVPYQVYPYFYLHHVLPVLNKHSVVELVINNGGCLQCNNVNKNIIVGLKNIFTFKALLMKYVGRIIMCKSYQCCYFKPSDFEYLPW</sequence>
<protein>
    <recommendedName>
        <fullName evidence="13">O-fucosyltransferase family protein</fullName>
    </recommendedName>
</protein>
<dbReference type="GO" id="GO:0006004">
    <property type="term" value="P:fucose metabolic process"/>
    <property type="evidence" value="ECO:0007669"/>
    <property type="project" value="UniProtKB-KW"/>
</dbReference>
<evidence type="ECO:0000313" key="14">
    <source>
        <dbReference type="EMBL" id="KAK4755297.1"/>
    </source>
</evidence>
<dbReference type="GO" id="GO:0005768">
    <property type="term" value="C:endosome"/>
    <property type="evidence" value="ECO:0007669"/>
    <property type="project" value="TreeGrafter"/>
</dbReference>
<dbReference type="GO" id="GO:0016020">
    <property type="term" value="C:membrane"/>
    <property type="evidence" value="ECO:0007669"/>
    <property type="project" value="UniProtKB-SubCell"/>
</dbReference>
<keyword evidence="4" id="KW-0328">Glycosyltransferase</keyword>
<evidence type="ECO:0000256" key="1">
    <source>
        <dbReference type="ARBA" id="ARBA00004606"/>
    </source>
</evidence>
<accession>A0AAN7PW74</accession>
<evidence type="ECO:0000256" key="12">
    <source>
        <dbReference type="ARBA" id="ARBA00023277"/>
    </source>
</evidence>
<dbReference type="AlphaFoldDB" id="A0AAN7PW74"/>
<evidence type="ECO:0000256" key="8">
    <source>
        <dbReference type="ARBA" id="ARBA00022989"/>
    </source>
</evidence>
<evidence type="ECO:0000256" key="5">
    <source>
        <dbReference type="ARBA" id="ARBA00022679"/>
    </source>
</evidence>
<dbReference type="GO" id="GO:0005802">
    <property type="term" value="C:trans-Golgi network"/>
    <property type="evidence" value="ECO:0007669"/>
    <property type="project" value="TreeGrafter"/>
</dbReference>
<evidence type="ECO:0000256" key="11">
    <source>
        <dbReference type="ARBA" id="ARBA00023253"/>
    </source>
</evidence>
<evidence type="ECO:0000256" key="4">
    <source>
        <dbReference type="ARBA" id="ARBA00022676"/>
    </source>
</evidence>
<keyword evidence="12" id="KW-0119">Carbohydrate metabolism</keyword>
<reference evidence="14 15" key="1">
    <citation type="journal article" date="2023" name="Hortic Res">
        <title>Pangenome of water caltrop reveals structural variations and asymmetric subgenome divergence after allopolyploidization.</title>
        <authorList>
            <person name="Zhang X."/>
            <person name="Chen Y."/>
            <person name="Wang L."/>
            <person name="Yuan Y."/>
            <person name="Fang M."/>
            <person name="Shi L."/>
            <person name="Lu R."/>
            <person name="Comes H.P."/>
            <person name="Ma Y."/>
            <person name="Chen Y."/>
            <person name="Huang G."/>
            <person name="Zhou Y."/>
            <person name="Zheng Z."/>
            <person name="Qiu Y."/>
        </authorList>
    </citation>
    <scope>NUCLEOTIDE SEQUENCE [LARGE SCALE GENOMIC DNA]</scope>
    <source>
        <tissue evidence="14">Roots</tissue>
    </source>
</reference>
<proteinExistence type="inferred from homology"/>
<evidence type="ECO:0000256" key="10">
    <source>
        <dbReference type="ARBA" id="ARBA00023180"/>
    </source>
</evidence>
<evidence type="ECO:0000256" key="3">
    <source>
        <dbReference type="ARBA" id="ARBA00007737"/>
    </source>
</evidence>
<keyword evidence="9" id="KW-0472">Membrane</keyword>
<evidence type="ECO:0000256" key="9">
    <source>
        <dbReference type="ARBA" id="ARBA00023136"/>
    </source>
</evidence>
<evidence type="ECO:0000256" key="6">
    <source>
        <dbReference type="ARBA" id="ARBA00022692"/>
    </source>
</evidence>
<dbReference type="PANTHER" id="PTHR31741">
    <property type="entry name" value="OS02G0726500 PROTEIN-RELATED"/>
    <property type="match status" value="1"/>
</dbReference>
<keyword evidence="11" id="KW-0294">Fucose metabolism</keyword>
<gene>
    <name evidence="14" type="ORF">SAY87_009054</name>
</gene>
<dbReference type="GO" id="GO:0016757">
    <property type="term" value="F:glycosyltransferase activity"/>
    <property type="evidence" value="ECO:0007669"/>
    <property type="project" value="UniProtKB-KW"/>
</dbReference>
<keyword evidence="10" id="KW-0325">Glycoprotein</keyword>
<keyword evidence="8" id="KW-1133">Transmembrane helix</keyword>
<keyword evidence="6" id="KW-0812">Transmembrane</keyword>
<keyword evidence="5" id="KW-0808">Transferase</keyword>
<comment type="similarity">
    <text evidence="3">Belongs to the glycosyltransferase GT106 family.</text>
</comment>
<name>A0AAN7PW74_9MYRT</name>
<dbReference type="Pfam" id="PF10250">
    <property type="entry name" value="O-FucT"/>
    <property type="match status" value="1"/>
</dbReference>
<keyword evidence="7" id="KW-0735">Signal-anchor</keyword>
<keyword evidence="15" id="KW-1185">Reference proteome</keyword>
<comment type="subcellular location">
    <subcellularLocation>
        <location evidence="1">Membrane</location>
        <topology evidence="1">Single-pass type II membrane protein</topology>
    </subcellularLocation>
</comment>